<feature type="compositionally biased region" description="Basic residues" evidence="1">
    <location>
        <begin position="1"/>
        <end position="10"/>
    </location>
</feature>
<feature type="compositionally biased region" description="Low complexity" evidence="1">
    <location>
        <begin position="47"/>
        <end position="56"/>
    </location>
</feature>
<reference evidence="2" key="1">
    <citation type="submission" date="2020-02" db="EMBL/GenBank/DDBJ databases">
        <authorList>
            <person name="Meier V. D."/>
        </authorList>
    </citation>
    <scope>NUCLEOTIDE SEQUENCE</scope>
    <source>
        <strain evidence="2">AVDCRST_MAG65</strain>
    </source>
</reference>
<feature type="region of interest" description="Disordered" evidence="1">
    <location>
        <begin position="1"/>
        <end position="135"/>
    </location>
</feature>
<accession>A0A6J4RGV3</accession>
<gene>
    <name evidence="2" type="ORF">AVDCRST_MAG65-921</name>
</gene>
<dbReference type="AlphaFoldDB" id="A0A6J4RGV3"/>
<feature type="compositionally biased region" description="Basic residues" evidence="1">
    <location>
        <begin position="74"/>
        <end position="83"/>
    </location>
</feature>
<evidence type="ECO:0000256" key="1">
    <source>
        <dbReference type="SAM" id="MobiDB-lite"/>
    </source>
</evidence>
<proteinExistence type="predicted"/>
<sequence length="154" mass="15938">ERPPRSRRRAGPAAGDLRRRVPDRTRAGAPPASAPPATRRPARRRGLAAPGSGAAGFRRDAVPAAGNQRGAGAPHHRAGHRRPVPADPQSDVRRLRPRPRRSGAATALDVGAVDAGAGAGGSRPDRHPARGALSRADLRRGVPLLRPAGQALAV</sequence>
<feature type="compositionally biased region" description="Basic and acidic residues" evidence="1">
    <location>
        <begin position="16"/>
        <end position="26"/>
    </location>
</feature>
<feature type="non-terminal residue" evidence="2">
    <location>
        <position position="154"/>
    </location>
</feature>
<protein>
    <submittedName>
        <fullName evidence="2">Uncharacterized protein</fullName>
    </submittedName>
</protein>
<feature type="compositionally biased region" description="Low complexity" evidence="1">
    <location>
        <begin position="103"/>
        <end position="116"/>
    </location>
</feature>
<dbReference type="EMBL" id="CADCVL010000153">
    <property type="protein sequence ID" value="CAA9473285.1"/>
    <property type="molecule type" value="Genomic_DNA"/>
</dbReference>
<feature type="compositionally biased region" description="Low complexity" evidence="1">
    <location>
        <begin position="27"/>
        <end position="39"/>
    </location>
</feature>
<organism evidence="2">
    <name type="scientific">uncultured Solirubrobacteraceae bacterium</name>
    <dbReference type="NCBI Taxonomy" id="1162706"/>
    <lineage>
        <taxon>Bacteria</taxon>
        <taxon>Bacillati</taxon>
        <taxon>Actinomycetota</taxon>
        <taxon>Thermoleophilia</taxon>
        <taxon>Solirubrobacterales</taxon>
        <taxon>Solirubrobacteraceae</taxon>
        <taxon>environmental samples</taxon>
    </lineage>
</organism>
<feature type="non-terminal residue" evidence="2">
    <location>
        <position position="1"/>
    </location>
</feature>
<name>A0A6J4RGV3_9ACTN</name>
<evidence type="ECO:0000313" key="2">
    <source>
        <dbReference type="EMBL" id="CAA9473285.1"/>
    </source>
</evidence>